<proteinExistence type="predicted"/>
<evidence type="ECO:0000313" key="3">
    <source>
        <dbReference type="Proteomes" id="UP000295568"/>
    </source>
</evidence>
<dbReference type="SUPFAM" id="SSF56784">
    <property type="entry name" value="HAD-like"/>
    <property type="match status" value="1"/>
</dbReference>
<organism evidence="2 3">
    <name type="scientific">Gordonia phage BrutonGaster</name>
    <dbReference type="NCBI Taxonomy" id="2530116"/>
    <lineage>
        <taxon>Viruses</taxon>
        <taxon>Duplodnaviria</taxon>
        <taxon>Heunggongvirae</taxon>
        <taxon>Uroviricota</taxon>
        <taxon>Caudoviricetes</taxon>
        <taxon>Oneupvirus</taxon>
        <taxon>Oneupvirus brutongaster</taxon>
    </lineage>
</organism>
<accession>A0A482JN83</accession>
<dbReference type="Proteomes" id="UP000295568">
    <property type="component" value="Segment"/>
</dbReference>
<dbReference type="Gene3D" id="3.40.50.1000">
    <property type="entry name" value="HAD superfamily/HAD-like"/>
    <property type="match status" value="1"/>
</dbReference>
<dbReference type="RefSeq" id="YP_009820633.1">
    <property type="nucleotide sequence ID" value="NC_048169.1"/>
</dbReference>
<feature type="active site" description="Nucleophile" evidence="1">
    <location>
        <position position="11"/>
    </location>
</feature>
<name>A0A482JN83_9CAUD</name>
<gene>
    <name evidence="2" type="primary">119</name>
    <name evidence="2" type="ORF">SEA_BRUTONGASTER_119</name>
</gene>
<dbReference type="GO" id="GO:0009264">
    <property type="term" value="P:deoxyribonucleotide catabolic process"/>
    <property type="evidence" value="ECO:0007669"/>
    <property type="project" value="InterPro"/>
</dbReference>
<dbReference type="InterPro" id="IPR036412">
    <property type="entry name" value="HAD-like_sf"/>
</dbReference>
<dbReference type="Pfam" id="PF06941">
    <property type="entry name" value="NT5C"/>
    <property type="match status" value="1"/>
</dbReference>
<dbReference type="GeneID" id="55012075"/>
<evidence type="ECO:0000256" key="1">
    <source>
        <dbReference type="PIRSR" id="PIRSR610708-1"/>
    </source>
</evidence>
<feature type="active site" description="Proton donor" evidence="1">
    <location>
        <position position="13"/>
    </location>
</feature>
<evidence type="ECO:0000313" key="2">
    <source>
        <dbReference type="EMBL" id="QBP33334.1"/>
    </source>
</evidence>
<reference evidence="2 3" key="1">
    <citation type="submission" date="2019-02" db="EMBL/GenBank/DDBJ databases">
        <authorList>
            <person name="Rowley M."/>
            <person name="Stucki C."/>
            <person name="Ghiringhelli B."/>
            <person name="Naegele L."/>
            <person name="Emmons C.B."/>
            <person name="Slowan-Pomeroy T."/>
            <person name="Briggs L.A."/>
            <person name="Garlena R.A."/>
            <person name="Russell D.A."/>
            <person name="Pope W.H."/>
            <person name="Molloy S.D."/>
            <person name="Jacobs-Sera D."/>
            <person name="Hatfull G.F."/>
        </authorList>
    </citation>
    <scope>NUCLEOTIDE SEQUENCE [LARGE SCALE GENOMIC DNA]</scope>
</reference>
<dbReference type="GO" id="GO:0008253">
    <property type="term" value="F:5'-nucleotidase activity"/>
    <property type="evidence" value="ECO:0007669"/>
    <property type="project" value="InterPro"/>
</dbReference>
<dbReference type="InterPro" id="IPR023214">
    <property type="entry name" value="HAD_sf"/>
</dbReference>
<sequence length="206" mass="24037">MTEKTFHIGIDLDGVLYDFAGALRKFLVKHHGWTSEMCEEPQSWTFYENWGLNEEGFRFVCNRAATVGELFNVSDCTDWEAVRQVRRLSECPNLKLHIITARHFGAHSSMSHEATASWLRHLFDYDTLTFSNDKTIIKTDYFIEDSARNHVKLRRNGTKSYLLTQAWNHNAVVDPEYWTDNVDRVQTVRDFVEIVLDETQPAEVPF</sequence>
<protein>
    <submittedName>
        <fullName evidence="2">Phosphatase</fullName>
    </submittedName>
</protein>
<dbReference type="InterPro" id="IPR010708">
    <property type="entry name" value="5'(3')-deoxyribonucleotidase"/>
</dbReference>
<dbReference type="KEGG" id="vg:55012075"/>
<keyword evidence="3" id="KW-1185">Reference proteome</keyword>
<dbReference type="EMBL" id="MK524501">
    <property type="protein sequence ID" value="QBP33334.1"/>
    <property type="molecule type" value="Genomic_DNA"/>
</dbReference>